<proteinExistence type="predicted"/>
<reference evidence="1" key="2">
    <citation type="submission" date="2019-01" db="EMBL/GenBank/DDBJ databases">
        <authorList>
            <person name="Graves T."/>
            <person name="Eichler E.E."/>
            <person name="Wilson R.K."/>
        </authorList>
    </citation>
    <scope>NUCLEOTIDE SEQUENCE [LARGE SCALE GENOMIC DNA]</scope>
    <source>
        <strain evidence="1">17573</strain>
    </source>
</reference>
<dbReference type="PANTHER" id="PTHR46254">
    <property type="entry name" value="PROTEIN GVQW1-RELATED"/>
    <property type="match status" value="1"/>
</dbReference>
<dbReference type="OMA" id="MQYSIAT"/>
<organism evidence="1 2">
    <name type="scientific">Macaca mulatta</name>
    <name type="common">Rhesus macaque</name>
    <dbReference type="NCBI Taxonomy" id="9544"/>
    <lineage>
        <taxon>Eukaryota</taxon>
        <taxon>Metazoa</taxon>
        <taxon>Chordata</taxon>
        <taxon>Craniata</taxon>
        <taxon>Vertebrata</taxon>
        <taxon>Euteleostomi</taxon>
        <taxon>Mammalia</taxon>
        <taxon>Eutheria</taxon>
        <taxon>Euarchontoglires</taxon>
        <taxon>Primates</taxon>
        <taxon>Haplorrhini</taxon>
        <taxon>Catarrhini</taxon>
        <taxon>Cercopithecidae</taxon>
        <taxon>Cercopithecinae</taxon>
        <taxon>Macaca</taxon>
    </lineage>
</organism>
<dbReference type="InParanoid" id="A0A5F8ALC2"/>
<dbReference type="Ensembl" id="ENSMMUT00000090177.1">
    <property type="protein sequence ID" value="ENSMMUP00000078715.1"/>
    <property type="gene ID" value="ENSMMUG00000058695.1"/>
</dbReference>
<name>A0A5F8ALC2_MACMU</name>
<dbReference type="Proteomes" id="UP000006718">
    <property type="component" value="Chromosome 2"/>
</dbReference>
<reference evidence="2" key="1">
    <citation type="journal article" date="2007" name="Science">
        <title>Evolutionary and biomedical insights from the rhesus macaque genome.</title>
        <authorList>
            <person name="Gibbs R.A."/>
            <person name="Rogers J."/>
            <person name="Katze M.G."/>
            <person name="Bumgarner R."/>
            <person name="Weinstock G.M."/>
            <person name="Mardis E.R."/>
            <person name="Remington K.A."/>
            <person name="Strausberg R.L."/>
            <person name="Venter J.C."/>
            <person name="Wilson R.K."/>
            <person name="Batzer M.A."/>
            <person name="Bustamante C.D."/>
            <person name="Eichler E.E."/>
            <person name="Hahn M.W."/>
            <person name="Hardison R.C."/>
            <person name="Makova K.D."/>
            <person name="Miller W."/>
            <person name="Milosavljevic A."/>
            <person name="Palermo R.E."/>
            <person name="Siepel A."/>
            <person name="Sikela J.M."/>
            <person name="Attaway T."/>
            <person name="Bell S."/>
            <person name="Bernard K.E."/>
            <person name="Buhay C.J."/>
            <person name="Chandrabose M.N."/>
            <person name="Dao M."/>
            <person name="Davis C."/>
            <person name="Delehaunty K.D."/>
            <person name="Ding Y."/>
            <person name="Dinh H.H."/>
            <person name="Dugan-Rocha S."/>
            <person name="Fulton L.A."/>
            <person name="Gabisi R.A."/>
            <person name="Garner T.T."/>
            <person name="Godfrey J."/>
            <person name="Hawes A.C."/>
            <person name="Hernandez J."/>
            <person name="Hines S."/>
            <person name="Holder M."/>
            <person name="Hume J."/>
            <person name="Jhangiani S.N."/>
            <person name="Joshi V."/>
            <person name="Khan Z.M."/>
            <person name="Kirkness E.F."/>
            <person name="Cree A."/>
            <person name="Fowler R.G."/>
            <person name="Lee S."/>
            <person name="Lewis L.R."/>
            <person name="Li Z."/>
            <person name="Liu Y.-S."/>
            <person name="Moore S.M."/>
            <person name="Muzny D."/>
            <person name="Nazareth L.V."/>
            <person name="Ngo D.N."/>
            <person name="Okwuonu G.O."/>
            <person name="Pai G."/>
            <person name="Parker D."/>
            <person name="Paul H.A."/>
            <person name="Pfannkoch C."/>
            <person name="Pohl C.S."/>
            <person name="Rogers Y.-H.C."/>
            <person name="Ruiz S.J."/>
            <person name="Sabo A."/>
            <person name="Santibanez J."/>
            <person name="Schneider B.W."/>
            <person name="Smith S.M."/>
            <person name="Sodergren E."/>
            <person name="Svatek A.F."/>
            <person name="Utterback T.R."/>
            <person name="Vattathil S."/>
            <person name="Warren W."/>
            <person name="White C.S."/>
            <person name="Chinwalla A.T."/>
            <person name="Feng Y."/>
            <person name="Halpern A.L."/>
            <person name="Hillier L.W."/>
            <person name="Huang X."/>
            <person name="Minx P."/>
            <person name="Nelson J.O."/>
            <person name="Pepin K.H."/>
            <person name="Qin X."/>
            <person name="Sutton G.G."/>
            <person name="Venter E."/>
            <person name="Walenz B.P."/>
            <person name="Wallis J.W."/>
            <person name="Worley K.C."/>
            <person name="Yang S.-P."/>
            <person name="Jones S.M."/>
            <person name="Marra M.A."/>
            <person name="Rocchi M."/>
            <person name="Schein J.E."/>
            <person name="Baertsch R."/>
            <person name="Clarke L."/>
            <person name="Csuros M."/>
            <person name="Glasscock J."/>
            <person name="Harris R.A."/>
            <person name="Havlak P."/>
            <person name="Jackson A.R."/>
            <person name="Jiang H."/>
            <person name="Liu Y."/>
            <person name="Messina D.N."/>
            <person name="Shen Y."/>
            <person name="Song H.X.-Z."/>
            <person name="Wylie T."/>
            <person name="Zhang L."/>
            <person name="Birney E."/>
            <person name="Han K."/>
            <person name="Konkel M.K."/>
            <person name="Lee J."/>
            <person name="Smit A.F.A."/>
            <person name="Ullmer B."/>
            <person name="Wang H."/>
            <person name="Xing J."/>
            <person name="Burhans R."/>
            <person name="Cheng Z."/>
            <person name="Karro J.E."/>
            <person name="Ma J."/>
            <person name="Raney B."/>
            <person name="She X."/>
            <person name="Cox M.J."/>
            <person name="Demuth J.P."/>
            <person name="Dumas L.J."/>
            <person name="Han S.-G."/>
            <person name="Hopkins J."/>
            <person name="Karimpour-Fard A."/>
            <person name="Kim Y.H."/>
            <person name="Pollack J.R."/>
            <person name="Vinar T."/>
            <person name="Addo-Quaye C."/>
            <person name="Degenhardt J."/>
            <person name="Denby A."/>
            <person name="Hubisz M.J."/>
            <person name="Indap A."/>
            <person name="Kosiol C."/>
            <person name="Lahn B.T."/>
            <person name="Lawson H.A."/>
            <person name="Marklein A."/>
            <person name="Nielsen R."/>
            <person name="Vallender E.J."/>
            <person name="Clark A.G."/>
            <person name="Ferguson B."/>
            <person name="Hernandez R.D."/>
            <person name="Hirani K."/>
            <person name="Kehrer-Sawatzki H."/>
            <person name="Kolb J."/>
            <person name="Patil S."/>
            <person name="Pu L.-L."/>
            <person name="Ren Y."/>
            <person name="Smith D.G."/>
            <person name="Wheeler D.A."/>
            <person name="Schenck I."/>
            <person name="Ball E.V."/>
            <person name="Chen R."/>
            <person name="Cooper D.N."/>
            <person name="Giardine B."/>
            <person name="Hsu F."/>
            <person name="Kent W.J."/>
            <person name="Lesk A."/>
            <person name="Nelson D.L."/>
            <person name="O'brien W.E."/>
            <person name="Pruefer K."/>
            <person name="Stenson P.D."/>
            <person name="Wallace J.C."/>
            <person name="Ke H."/>
            <person name="Liu X.-M."/>
            <person name="Wang P."/>
            <person name="Xiang A.P."/>
            <person name="Yang F."/>
            <person name="Barber G.P."/>
            <person name="Haussler D."/>
            <person name="Karolchik D."/>
            <person name="Kern A.D."/>
            <person name="Kuhn R.M."/>
            <person name="Smith K.E."/>
            <person name="Zwieg A.S."/>
        </authorList>
    </citation>
    <scope>NUCLEOTIDE SEQUENCE [LARGE SCALE GENOMIC DNA]</scope>
    <source>
        <strain evidence="2">17573</strain>
    </source>
</reference>
<evidence type="ECO:0000313" key="1">
    <source>
        <dbReference type="Ensembl" id="ENSMMUP00000078715.1"/>
    </source>
</evidence>
<accession>A0A5F8ALC2</accession>
<dbReference type="AlphaFoldDB" id="A0A5F8ALC2"/>
<keyword evidence="2" id="KW-1185">Reference proteome</keyword>
<sequence length="113" mass="13127">FRVSDEHFTVLLTLDTVGHKILLEHSHSWLPWRPTLVFVLFCFQDRVLLLSLRLGCGVQWCDLGSLQPPPPGFKQFSCLSLQSSWTYRHAPPHLANFCVFSRRWGFTLFARLV</sequence>
<dbReference type="VEuPathDB" id="HostDB:ENSMMUG00000058695"/>
<evidence type="ECO:0000313" key="2">
    <source>
        <dbReference type="Proteomes" id="UP000006718"/>
    </source>
</evidence>
<protein>
    <submittedName>
        <fullName evidence="1">Uncharacterized protein</fullName>
    </submittedName>
</protein>
<dbReference type="GeneTree" id="ENSGT00940000161627"/>
<reference evidence="1" key="4">
    <citation type="submission" date="2025-09" db="UniProtKB">
        <authorList>
            <consortium name="Ensembl"/>
        </authorList>
    </citation>
    <scope>IDENTIFICATION</scope>
    <source>
        <strain evidence="1">17573</strain>
    </source>
</reference>
<dbReference type="Bgee" id="ENSMMUG00000058695">
    <property type="expression patterns" value="Expressed in fibroblast and 11 other cell types or tissues"/>
</dbReference>
<reference evidence="1" key="3">
    <citation type="submission" date="2025-08" db="UniProtKB">
        <authorList>
            <consortium name="Ensembl"/>
        </authorList>
    </citation>
    <scope>IDENTIFICATION</scope>
    <source>
        <strain evidence="1">17573</strain>
    </source>
</reference>
<dbReference type="PANTHER" id="PTHR46254:SF6">
    <property type="entry name" value="HIGH MOBILITY GROUP AT-HOOK 2"/>
    <property type="match status" value="1"/>
</dbReference>